<dbReference type="PANTHER" id="PTHR35106">
    <property type="entry name" value="BNAA07G25190D PROTEIN"/>
    <property type="match status" value="1"/>
</dbReference>
<evidence type="ECO:0000313" key="2">
    <source>
        <dbReference type="EMBL" id="CBJ33412.1"/>
    </source>
</evidence>
<sequence>MSGTGTLDMGDLGDHTSWMLLGCLGAEHPLLTHSLHLLSSCRSSLTPPLGLGIPSPFLFISVASSVLSCWLRDCSSSFRRSTLSWRFNPPFQNSLMFWSRRSASCLVLLAAALVGVTPGSEGFLGAPQFAVAAGRSGMTGTRGCCRTTGARQGGQVVVATKSGDGEATAATGGDVVRTSTATSTCRNCKQQFNPDDNVDGSCSYHPGLFSGRLNRINDVDTSGLEYFWSCCGETDPSHPGCVKGKHASYDDPPEGGDGAWRSPLTGTLR</sequence>
<reference evidence="2 3" key="1">
    <citation type="journal article" date="2010" name="Nature">
        <title>The Ectocarpus genome and the independent evolution of multicellularity in brown algae.</title>
        <authorList>
            <person name="Cock J.M."/>
            <person name="Sterck L."/>
            <person name="Rouze P."/>
            <person name="Scornet D."/>
            <person name="Allen A.E."/>
            <person name="Amoutzias G."/>
            <person name="Anthouard V."/>
            <person name="Artiguenave F."/>
            <person name="Aury J.M."/>
            <person name="Badger J.H."/>
            <person name="Beszteri B."/>
            <person name="Billiau K."/>
            <person name="Bonnet E."/>
            <person name="Bothwell J.H."/>
            <person name="Bowler C."/>
            <person name="Boyen C."/>
            <person name="Brownlee C."/>
            <person name="Carrano C.J."/>
            <person name="Charrier B."/>
            <person name="Cho G.Y."/>
            <person name="Coelho S.M."/>
            <person name="Collen J."/>
            <person name="Corre E."/>
            <person name="Da Silva C."/>
            <person name="Delage L."/>
            <person name="Delaroque N."/>
            <person name="Dittami S.M."/>
            <person name="Doulbeau S."/>
            <person name="Elias M."/>
            <person name="Farnham G."/>
            <person name="Gachon C.M."/>
            <person name="Gschloessl B."/>
            <person name="Heesch S."/>
            <person name="Jabbari K."/>
            <person name="Jubin C."/>
            <person name="Kawai H."/>
            <person name="Kimura K."/>
            <person name="Kloareg B."/>
            <person name="Kupper F.C."/>
            <person name="Lang D."/>
            <person name="Le Bail A."/>
            <person name="Leblanc C."/>
            <person name="Lerouge P."/>
            <person name="Lohr M."/>
            <person name="Lopez P.J."/>
            <person name="Martens C."/>
            <person name="Maumus F."/>
            <person name="Michel G."/>
            <person name="Miranda-Saavedra D."/>
            <person name="Morales J."/>
            <person name="Moreau H."/>
            <person name="Motomura T."/>
            <person name="Nagasato C."/>
            <person name="Napoli C.A."/>
            <person name="Nelson D.R."/>
            <person name="Nyvall-Collen P."/>
            <person name="Peters A.F."/>
            <person name="Pommier C."/>
            <person name="Potin P."/>
            <person name="Poulain J."/>
            <person name="Quesneville H."/>
            <person name="Read B."/>
            <person name="Rensing S.A."/>
            <person name="Ritter A."/>
            <person name="Rousvoal S."/>
            <person name="Samanta M."/>
            <person name="Samson G."/>
            <person name="Schroeder D.C."/>
            <person name="Segurens B."/>
            <person name="Strittmatter M."/>
            <person name="Tonon T."/>
            <person name="Tregear J.W."/>
            <person name="Valentin K."/>
            <person name="von Dassow P."/>
            <person name="Yamagishi T."/>
            <person name="Van de Peer Y."/>
            <person name="Wincker P."/>
        </authorList>
    </citation>
    <scope>NUCLEOTIDE SEQUENCE [LARGE SCALE GENOMIC DNA]</scope>
    <source>
        <strain evidence="3">Ec32 / CCAP1310/4</strain>
    </source>
</reference>
<protein>
    <submittedName>
        <fullName evidence="2">Uncharacterized protein</fullName>
    </submittedName>
</protein>
<dbReference type="Proteomes" id="UP000002630">
    <property type="component" value="Linkage Group LG18"/>
</dbReference>
<dbReference type="OrthoDB" id="4768527at2759"/>
<feature type="region of interest" description="Disordered" evidence="1">
    <location>
        <begin position="245"/>
        <end position="269"/>
    </location>
</feature>
<keyword evidence="3" id="KW-1185">Reference proteome</keyword>
<dbReference type="EMBL" id="FN649743">
    <property type="protein sequence ID" value="CBJ33412.1"/>
    <property type="molecule type" value="Genomic_DNA"/>
</dbReference>
<dbReference type="eggNOG" id="ENOG502S12C">
    <property type="taxonomic scope" value="Eukaryota"/>
</dbReference>
<proteinExistence type="predicted"/>
<organism evidence="2 3">
    <name type="scientific">Ectocarpus siliculosus</name>
    <name type="common">Brown alga</name>
    <name type="synonym">Conferva siliculosa</name>
    <dbReference type="NCBI Taxonomy" id="2880"/>
    <lineage>
        <taxon>Eukaryota</taxon>
        <taxon>Sar</taxon>
        <taxon>Stramenopiles</taxon>
        <taxon>Ochrophyta</taxon>
        <taxon>PX clade</taxon>
        <taxon>Phaeophyceae</taxon>
        <taxon>Ectocarpales</taxon>
        <taxon>Ectocarpaceae</taxon>
        <taxon>Ectocarpus</taxon>
    </lineage>
</organism>
<name>D7G2H8_ECTSI</name>
<dbReference type="AlphaFoldDB" id="D7G2H8"/>
<dbReference type="EMBL" id="FN648681">
    <property type="protein sequence ID" value="CBJ33412.1"/>
    <property type="molecule type" value="Genomic_DNA"/>
</dbReference>
<gene>
    <name evidence="2" type="ORF">Esi_0476_0012</name>
</gene>
<evidence type="ECO:0000313" key="3">
    <source>
        <dbReference type="Proteomes" id="UP000002630"/>
    </source>
</evidence>
<dbReference type="PANTHER" id="PTHR35106:SF1">
    <property type="entry name" value="CHORD DOMAIN-CONTAINING PROTEIN"/>
    <property type="match status" value="1"/>
</dbReference>
<dbReference type="InParanoid" id="D7G2H8"/>
<evidence type="ECO:0000256" key="1">
    <source>
        <dbReference type="SAM" id="MobiDB-lite"/>
    </source>
</evidence>
<accession>D7G2H8</accession>